<proteinExistence type="predicted"/>
<dbReference type="EMBL" id="LAZR01033153">
    <property type="protein sequence ID" value="KKL48910.1"/>
    <property type="molecule type" value="Genomic_DNA"/>
</dbReference>
<accession>A0A0F9EVD7</accession>
<name>A0A0F9EVD7_9ZZZZ</name>
<gene>
    <name evidence="1" type="ORF">LCGC14_2320780</name>
</gene>
<reference evidence="1" key="1">
    <citation type="journal article" date="2015" name="Nature">
        <title>Complex archaea that bridge the gap between prokaryotes and eukaryotes.</title>
        <authorList>
            <person name="Spang A."/>
            <person name="Saw J.H."/>
            <person name="Jorgensen S.L."/>
            <person name="Zaremba-Niedzwiedzka K."/>
            <person name="Martijn J."/>
            <person name="Lind A.E."/>
            <person name="van Eijk R."/>
            <person name="Schleper C."/>
            <person name="Guy L."/>
            <person name="Ettema T.J."/>
        </authorList>
    </citation>
    <scope>NUCLEOTIDE SEQUENCE</scope>
</reference>
<evidence type="ECO:0000313" key="1">
    <source>
        <dbReference type="EMBL" id="KKL48910.1"/>
    </source>
</evidence>
<sequence>MKAGKLDKYGVLETIQAHWNYLRRYYP</sequence>
<feature type="non-terminal residue" evidence="1">
    <location>
        <position position="27"/>
    </location>
</feature>
<protein>
    <submittedName>
        <fullName evidence="1">Uncharacterized protein</fullName>
    </submittedName>
</protein>
<dbReference type="AlphaFoldDB" id="A0A0F9EVD7"/>
<comment type="caution">
    <text evidence="1">The sequence shown here is derived from an EMBL/GenBank/DDBJ whole genome shotgun (WGS) entry which is preliminary data.</text>
</comment>
<organism evidence="1">
    <name type="scientific">marine sediment metagenome</name>
    <dbReference type="NCBI Taxonomy" id="412755"/>
    <lineage>
        <taxon>unclassified sequences</taxon>
        <taxon>metagenomes</taxon>
        <taxon>ecological metagenomes</taxon>
    </lineage>
</organism>